<accession>A0A5B8XDM9</accession>
<dbReference type="Pfam" id="PF01425">
    <property type="entry name" value="Amidase"/>
    <property type="match status" value="1"/>
</dbReference>
<protein>
    <recommendedName>
        <fullName evidence="4 10">Glutamyl-tRNA(Gln) amidotransferase subunit A</fullName>
        <shortName evidence="10">Glu-ADT subunit A</shortName>
        <ecNumber evidence="3 10">6.3.5.7</ecNumber>
    </recommendedName>
</protein>
<comment type="subunit">
    <text evidence="2 10">Heterotrimer of A, B and C subunits.</text>
</comment>
<dbReference type="AlphaFoldDB" id="A0A5B8XDM9"/>
<evidence type="ECO:0000256" key="7">
    <source>
        <dbReference type="ARBA" id="ARBA00022840"/>
    </source>
</evidence>
<dbReference type="GO" id="GO:0006412">
    <property type="term" value="P:translation"/>
    <property type="evidence" value="ECO:0007669"/>
    <property type="project" value="UniProtKB-UniRule"/>
</dbReference>
<dbReference type="GO" id="GO:0030956">
    <property type="term" value="C:glutamyl-tRNA(Gln) amidotransferase complex"/>
    <property type="evidence" value="ECO:0007669"/>
    <property type="project" value="InterPro"/>
</dbReference>
<evidence type="ECO:0000256" key="5">
    <source>
        <dbReference type="ARBA" id="ARBA00022598"/>
    </source>
</evidence>
<evidence type="ECO:0000256" key="8">
    <source>
        <dbReference type="ARBA" id="ARBA00022917"/>
    </source>
</evidence>
<dbReference type="EMBL" id="CP029077">
    <property type="protein sequence ID" value="QED23428.1"/>
    <property type="molecule type" value="Genomic_DNA"/>
</dbReference>
<comment type="catalytic activity">
    <reaction evidence="9 10">
        <text>L-glutamyl-tRNA(Gln) + L-glutamine + ATP + H2O = L-glutaminyl-tRNA(Gln) + L-glutamate + ADP + phosphate + H(+)</text>
        <dbReference type="Rhea" id="RHEA:17521"/>
        <dbReference type="Rhea" id="RHEA-COMP:9681"/>
        <dbReference type="Rhea" id="RHEA-COMP:9684"/>
        <dbReference type="ChEBI" id="CHEBI:15377"/>
        <dbReference type="ChEBI" id="CHEBI:15378"/>
        <dbReference type="ChEBI" id="CHEBI:29985"/>
        <dbReference type="ChEBI" id="CHEBI:30616"/>
        <dbReference type="ChEBI" id="CHEBI:43474"/>
        <dbReference type="ChEBI" id="CHEBI:58359"/>
        <dbReference type="ChEBI" id="CHEBI:78520"/>
        <dbReference type="ChEBI" id="CHEBI:78521"/>
        <dbReference type="ChEBI" id="CHEBI:456216"/>
        <dbReference type="EC" id="6.3.5.7"/>
    </reaction>
</comment>
<dbReference type="PANTHER" id="PTHR11895:SF151">
    <property type="entry name" value="GLUTAMYL-TRNA(GLN) AMIDOTRANSFERASE SUBUNIT A"/>
    <property type="match status" value="1"/>
</dbReference>
<evidence type="ECO:0000259" key="11">
    <source>
        <dbReference type="Pfam" id="PF01425"/>
    </source>
</evidence>
<dbReference type="InterPro" id="IPR036928">
    <property type="entry name" value="AS_sf"/>
</dbReference>
<reference evidence="12 13" key="1">
    <citation type="journal article" date="2019" name="ISME J.">
        <title>Deianiraea, an extracellular bacterium associated with the ciliate Paramecium, suggests an alternative scenario for the evolution of Rickettsiales.</title>
        <authorList>
            <person name="Castelli M."/>
            <person name="Sabaneyeva E."/>
            <person name="Lanzoni O."/>
            <person name="Lebedeva N."/>
            <person name="Floriano A.M."/>
            <person name="Gaiarsa S."/>
            <person name="Benken K."/>
            <person name="Modeo L."/>
            <person name="Bandi C."/>
            <person name="Potekhin A."/>
            <person name="Sassera D."/>
            <person name="Petroni G."/>
        </authorList>
    </citation>
    <scope>NUCLEOTIDE SEQUENCE [LARGE SCALE GENOMIC DNA]</scope>
    <source>
        <strain evidence="12">CyL4-1</strain>
    </source>
</reference>
<evidence type="ECO:0000313" key="12">
    <source>
        <dbReference type="EMBL" id="QED23428.1"/>
    </source>
</evidence>
<dbReference type="Gene3D" id="3.90.1300.10">
    <property type="entry name" value="Amidase signature (AS) domain"/>
    <property type="match status" value="1"/>
</dbReference>
<dbReference type="InterPro" id="IPR020556">
    <property type="entry name" value="Amidase_CS"/>
</dbReference>
<organism evidence="12 13">
    <name type="scientific">Candidatus Deianiraea vastatrix</name>
    <dbReference type="NCBI Taxonomy" id="2163644"/>
    <lineage>
        <taxon>Bacteria</taxon>
        <taxon>Pseudomonadati</taxon>
        <taxon>Pseudomonadota</taxon>
        <taxon>Alphaproteobacteria</taxon>
        <taxon>Rickettsiales</taxon>
        <taxon>Candidatus Deianiraeaceae</taxon>
        <taxon>Candidatus Deianiraea</taxon>
    </lineage>
</organism>
<dbReference type="SUPFAM" id="SSF75304">
    <property type="entry name" value="Amidase signature (AS) enzymes"/>
    <property type="match status" value="1"/>
</dbReference>
<dbReference type="InterPro" id="IPR023631">
    <property type="entry name" value="Amidase_dom"/>
</dbReference>
<evidence type="ECO:0000256" key="4">
    <source>
        <dbReference type="ARBA" id="ARBA00014428"/>
    </source>
</evidence>
<feature type="active site" description="Acyl-ester intermediate" evidence="10">
    <location>
        <position position="187"/>
    </location>
</feature>
<gene>
    <name evidence="10" type="primary">gatA</name>
    <name evidence="12" type="ORF">Deia_00634</name>
</gene>
<dbReference type="HAMAP" id="MF_00120">
    <property type="entry name" value="GatA"/>
    <property type="match status" value="1"/>
</dbReference>
<sequence length="490" mass="53724">MKYVVKMNNKNKTLLEVLGDLRAKKISALELTKDFLVKIKESKLNAFITICEDLAIESAKKSDEKIAKNEGGKLEGVPLAIKDLFCTNGVKTTAGSKILENFVPNYESDVTQKLKNEGYIMLGKTNMDEFAMGSTNLTSYFGACINPWKSSTGVEKNLVPGGSSGGSAAAVAAGLCLGATGSDTGGSIRQPASFCGIVGVKPSYGICSRYGMVAYASSLDQAGFFAQNVDDAAYLMEVIAGQTANDSMMYDAAKYDFTSNINSEISGMTIGIPKQFQSDALMPEIAKNWQDCIEYFKKLGVKILDIELPNVEKSINTYYIIAPSEACSNLSRYDGIRFGFGFDEKVENIDEYYTKTRSLGFGQEVKRRIMTGNYILSSKRYDEYYIKALKVRRVIKNEFDAAFAKVDAILCPATPNVAFGIDDKNDDPIKTYLNDIYTVPVNLAGLPGISVPTALSNDGLPIGMQIICQRREDAKMYQIAKWLEKFSNIT</sequence>
<dbReference type="GO" id="GO:0050567">
    <property type="term" value="F:glutaminyl-tRNA synthase (glutamine-hydrolyzing) activity"/>
    <property type="evidence" value="ECO:0007669"/>
    <property type="project" value="UniProtKB-UniRule"/>
</dbReference>
<feature type="active site" description="Charge relay system" evidence="10">
    <location>
        <position position="163"/>
    </location>
</feature>
<dbReference type="EC" id="6.3.5.7" evidence="3 10"/>
<evidence type="ECO:0000256" key="10">
    <source>
        <dbReference type="HAMAP-Rule" id="MF_00120"/>
    </source>
</evidence>
<evidence type="ECO:0000256" key="9">
    <source>
        <dbReference type="ARBA" id="ARBA00047407"/>
    </source>
</evidence>
<keyword evidence="7 10" id="KW-0067">ATP-binding</keyword>
<keyword evidence="13" id="KW-1185">Reference proteome</keyword>
<dbReference type="InterPro" id="IPR004412">
    <property type="entry name" value="GatA"/>
</dbReference>
<comment type="similarity">
    <text evidence="1 10">Belongs to the amidase family. GatA subfamily.</text>
</comment>
<keyword evidence="12" id="KW-0808">Transferase</keyword>
<dbReference type="GO" id="GO:0005524">
    <property type="term" value="F:ATP binding"/>
    <property type="evidence" value="ECO:0007669"/>
    <property type="project" value="UniProtKB-KW"/>
</dbReference>
<proteinExistence type="inferred from homology"/>
<dbReference type="Proteomes" id="UP000321934">
    <property type="component" value="Chromosome"/>
</dbReference>
<dbReference type="PANTHER" id="PTHR11895">
    <property type="entry name" value="TRANSAMIDASE"/>
    <property type="match status" value="1"/>
</dbReference>
<keyword evidence="6 10" id="KW-0547">Nucleotide-binding</keyword>
<name>A0A5B8XDM9_9RICK</name>
<dbReference type="NCBIfam" id="TIGR00132">
    <property type="entry name" value="gatA"/>
    <property type="match status" value="1"/>
</dbReference>
<keyword evidence="5 10" id="KW-0436">Ligase</keyword>
<feature type="domain" description="Amidase" evidence="11">
    <location>
        <begin position="30"/>
        <end position="474"/>
    </location>
</feature>
<comment type="function">
    <text evidence="10">Allows the formation of correctly charged Gln-tRNA(Gln) through the transamidation of misacylated Glu-tRNA(Gln) in organisms which lack glutaminyl-tRNA synthetase. The reaction takes place in the presence of glutamine and ATP through an activated gamma-phospho-Glu-tRNA(Gln).</text>
</comment>
<evidence type="ECO:0000256" key="3">
    <source>
        <dbReference type="ARBA" id="ARBA00012739"/>
    </source>
</evidence>
<evidence type="ECO:0000256" key="1">
    <source>
        <dbReference type="ARBA" id="ARBA00008069"/>
    </source>
</evidence>
<evidence type="ECO:0000256" key="2">
    <source>
        <dbReference type="ARBA" id="ARBA00011123"/>
    </source>
</evidence>
<keyword evidence="8 10" id="KW-0648">Protein biosynthesis</keyword>
<evidence type="ECO:0000256" key="6">
    <source>
        <dbReference type="ARBA" id="ARBA00022741"/>
    </source>
</evidence>
<dbReference type="InterPro" id="IPR000120">
    <property type="entry name" value="Amidase"/>
</dbReference>
<evidence type="ECO:0000313" key="13">
    <source>
        <dbReference type="Proteomes" id="UP000321934"/>
    </source>
</evidence>
<dbReference type="GO" id="GO:0016740">
    <property type="term" value="F:transferase activity"/>
    <property type="evidence" value="ECO:0007669"/>
    <property type="project" value="UniProtKB-KW"/>
</dbReference>
<dbReference type="PROSITE" id="PS00571">
    <property type="entry name" value="AMIDASES"/>
    <property type="match status" value="1"/>
</dbReference>
<feature type="active site" description="Charge relay system" evidence="10">
    <location>
        <position position="82"/>
    </location>
</feature>